<dbReference type="GO" id="GO:0042162">
    <property type="term" value="F:telomeric DNA binding"/>
    <property type="evidence" value="ECO:0007669"/>
    <property type="project" value="TreeGrafter"/>
</dbReference>
<evidence type="ECO:0000256" key="5">
    <source>
        <dbReference type="ARBA" id="ARBA00022454"/>
    </source>
</evidence>
<evidence type="ECO:0000313" key="11">
    <source>
        <dbReference type="Proteomes" id="UP000694580"/>
    </source>
</evidence>
<organism evidence="10 11">
    <name type="scientific">Denticeps clupeoides</name>
    <name type="common">denticle herring</name>
    <dbReference type="NCBI Taxonomy" id="299321"/>
    <lineage>
        <taxon>Eukaryota</taxon>
        <taxon>Metazoa</taxon>
        <taxon>Chordata</taxon>
        <taxon>Craniata</taxon>
        <taxon>Vertebrata</taxon>
        <taxon>Euteleostomi</taxon>
        <taxon>Actinopterygii</taxon>
        <taxon>Neopterygii</taxon>
        <taxon>Teleostei</taxon>
        <taxon>Clupei</taxon>
        <taxon>Clupeiformes</taxon>
        <taxon>Denticipitoidei</taxon>
        <taxon>Denticipitidae</taxon>
        <taxon>Denticeps</taxon>
    </lineage>
</organism>
<keyword evidence="6" id="KW-0779">Telomere</keyword>
<dbReference type="Pfam" id="PF15489">
    <property type="entry name" value="CTC1"/>
    <property type="match status" value="1"/>
</dbReference>
<dbReference type="PANTHER" id="PTHR14865">
    <property type="entry name" value="CST COMPLEX SUBUNIT CTC1"/>
    <property type="match status" value="1"/>
</dbReference>
<proteinExistence type="inferred from homology"/>
<dbReference type="AlphaFoldDB" id="A0AAY4AJF1"/>
<accession>A0AAY4AJF1</accession>
<evidence type="ECO:0000256" key="4">
    <source>
        <dbReference type="ARBA" id="ARBA00016175"/>
    </source>
</evidence>
<reference evidence="10 11" key="1">
    <citation type="submission" date="2020-06" db="EMBL/GenBank/DDBJ databases">
        <authorList>
            <consortium name="Wellcome Sanger Institute Data Sharing"/>
        </authorList>
    </citation>
    <scope>NUCLEOTIDE SEQUENCE [LARGE SCALE GENOMIC DNA]</scope>
</reference>
<gene>
    <name evidence="10" type="primary">ctc1</name>
</gene>
<evidence type="ECO:0000256" key="3">
    <source>
        <dbReference type="ARBA" id="ARBA00006332"/>
    </source>
</evidence>
<feature type="compositionally biased region" description="Basic and acidic residues" evidence="9">
    <location>
        <begin position="705"/>
        <end position="731"/>
    </location>
</feature>
<feature type="region of interest" description="Disordered" evidence="9">
    <location>
        <begin position="299"/>
        <end position="330"/>
    </location>
</feature>
<keyword evidence="8" id="KW-0539">Nucleus</keyword>
<feature type="region of interest" description="Disordered" evidence="9">
    <location>
        <begin position="694"/>
        <end position="731"/>
    </location>
</feature>
<keyword evidence="5" id="KW-0158">Chromosome</keyword>
<sequence length="1270" mass="140174">MAAQTENPAERRWLGQLCRAVEQNLAPLLDSPAAVAPSLVTQVKRLLAGRLPLSSRCVSVSELLSTQRTACCCNLAWSTNQHREWTREAEQAAPKHRALPRTDLLLVGCLSAGRSCDERCWQVKDATGSVQCEVLEPSLDWLDQPMLFPGWNYIPHNAPGQHPSGYLELICSPVPVNPSPVSFDPGGLLSEAVGVKDAARQLRERPVAAGVRLCVSGEVSTVCPLLVIGGRSFFCFSLRAGGCSVPVLVTEPVCVRWRPCVCVGQRVCVSALRLCSLKGWKGHRVLSVTPQSRLVSDDRPITVEQASESPSPGTSDQRAEGEETDADTPPAVATVKSKRSKIISYKGVITEVTDEEAGLYVIDGKVGLCLAYQPMRRRGLRLGAEIELHNVHFLFRPSPHSLPTMLCACLRSSVHVTAFSRLGSEVSDPERSHGALPRFLLEKNLGVAEYLWLHHCCTAIRERLCPRWVRVKRVLAVAARLLENVCEEQRQQSRQIYREMMQEPHFCPLSQYSVCTPRCELLSVAQACDWLEQQCWSVPLASLLPASASHMTAAELNPALSWSFEPRSLQGRDVPAVLIGVLEVCSTSATLQLRDQSGCIDCVAVETSSTGDQRAAENTAWLGCLVCVRRCTLVVERFLKTNFPSWKHVSEEKHIIDRHCRVYLQLRLGEVCVLSPSAAMCQLIGGRSTAAVRAEETSDGGTSLDESRRGGKHRHEEDGAARDAKKPRMEAKQGVSFRNLHLSAGGSPGLSPSFVATATRLGGPLCWEKDPKNSPLESREADAERLTLELQFISSSVRWFPLLQPGSVYRLVALHSQDEGVFRVSSVCEKGLLSSPSLLVQPQWRVHTLAEKVPSVVNPKLLSVSEVLHCSSPADIVSFFGVLSQRITLPEEKGNPPAIQSLTRDKGVSLERNLQLRLTLEDAETAAHSLQVYLDLSRSPYTPGLVAGATVALHAFQRRVSRVKKVYCRSLPISCITVTALGSSLTRSCLPPPMMLLCEWVGPDVGQQCIAAVVKVHVVCVLHLMLQWTCSLCGSVCRQDRCGRTQPPCESTSGVFRAEAKVAVEDGTGEAHVFFSSETVAQLLLLDAAEWEGLQRQVKVKGYIRLYARGRSMVSDEDLDDPLLQFLCLLCSSISVCRPITLTCQLRSHRLGKHTHTHTHTHTHCLSTFCILRCRDPDEEVESRRSRFYHQNSVPSTAHLFPHQRALIHTHTHTHTHTSSAAHTHVYERCDPGISTLIIFSCWTRSTLDAIHFMHFIFSYLSHAFSYTTT</sequence>
<evidence type="ECO:0000256" key="8">
    <source>
        <dbReference type="ARBA" id="ARBA00023242"/>
    </source>
</evidence>
<evidence type="ECO:0000256" key="6">
    <source>
        <dbReference type="ARBA" id="ARBA00022895"/>
    </source>
</evidence>
<evidence type="ECO:0000256" key="2">
    <source>
        <dbReference type="ARBA" id="ARBA00004574"/>
    </source>
</evidence>
<comment type="subcellular location">
    <subcellularLocation>
        <location evidence="2">Chromosome</location>
        <location evidence="2">Telomere</location>
    </subcellularLocation>
    <subcellularLocation>
        <location evidence="1">Nucleus</location>
    </subcellularLocation>
</comment>
<dbReference type="GO" id="GO:0045740">
    <property type="term" value="P:positive regulation of DNA replication"/>
    <property type="evidence" value="ECO:0007669"/>
    <property type="project" value="TreeGrafter"/>
</dbReference>
<dbReference type="Proteomes" id="UP000694580">
    <property type="component" value="Chromosome 1"/>
</dbReference>
<dbReference type="InterPro" id="IPR042617">
    <property type="entry name" value="CTC1-like"/>
</dbReference>
<dbReference type="Ensembl" id="ENSDCDT00010009489.1">
    <property type="protein sequence ID" value="ENSDCDP00010009017.1"/>
    <property type="gene ID" value="ENSDCDG00010004071.1"/>
</dbReference>
<comment type="similarity">
    <text evidence="3">Belongs to the CTC1 family.</text>
</comment>
<reference evidence="10" key="3">
    <citation type="submission" date="2025-09" db="UniProtKB">
        <authorList>
            <consortium name="Ensembl"/>
        </authorList>
    </citation>
    <scope>IDENTIFICATION</scope>
</reference>
<feature type="compositionally biased region" description="Polar residues" evidence="9">
    <location>
        <begin position="304"/>
        <end position="316"/>
    </location>
</feature>
<evidence type="ECO:0000256" key="7">
    <source>
        <dbReference type="ARBA" id="ARBA00023125"/>
    </source>
</evidence>
<evidence type="ECO:0000313" key="10">
    <source>
        <dbReference type="Ensembl" id="ENSDCDP00010009017.1"/>
    </source>
</evidence>
<dbReference type="GO" id="GO:1990879">
    <property type="term" value="C:CST complex"/>
    <property type="evidence" value="ECO:0007669"/>
    <property type="project" value="TreeGrafter"/>
</dbReference>
<dbReference type="PANTHER" id="PTHR14865:SF2">
    <property type="entry name" value="CST COMPLEX SUBUNIT CTC1"/>
    <property type="match status" value="1"/>
</dbReference>
<keyword evidence="7" id="KW-0238">DNA-binding</keyword>
<dbReference type="GO" id="GO:0003697">
    <property type="term" value="F:single-stranded DNA binding"/>
    <property type="evidence" value="ECO:0007669"/>
    <property type="project" value="InterPro"/>
</dbReference>
<evidence type="ECO:0000256" key="9">
    <source>
        <dbReference type="SAM" id="MobiDB-lite"/>
    </source>
</evidence>
<reference evidence="10" key="2">
    <citation type="submission" date="2025-08" db="UniProtKB">
        <authorList>
            <consortium name="Ensembl"/>
        </authorList>
    </citation>
    <scope>IDENTIFICATION</scope>
</reference>
<evidence type="ECO:0000256" key="1">
    <source>
        <dbReference type="ARBA" id="ARBA00004123"/>
    </source>
</evidence>
<name>A0AAY4AJF1_9TELE</name>
<protein>
    <recommendedName>
        <fullName evidence="4">CST complex subunit CTC1</fullName>
    </recommendedName>
</protein>
<keyword evidence="11" id="KW-1185">Reference proteome</keyword>
<dbReference type="GO" id="GO:0010833">
    <property type="term" value="P:telomere maintenance via telomere lengthening"/>
    <property type="evidence" value="ECO:0007669"/>
    <property type="project" value="TreeGrafter"/>
</dbReference>
<dbReference type="InterPro" id="IPR029156">
    <property type="entry name" value="CTC1"/>
</dbReference>
<dbReference type="GeneTree" id="ENSGT00390000011553"/>